<proteinExistence type="predicted"/>
<organism evidence="1 2">
    <name type="scientific">Cryptosporangium phraense</name>
    <dbReference type="NCBI Taxonomy" id="2593070"/>
    <lineage>
        <taxon>Bacteria</taxon>
        <taxon>Bacillati</taxon>
        <taxon>Actinomycetota</taxon>
        <taxon>Actinomycetes</taxon>
        <taxon>Cryptosporangiales</taxon>
        <taxon>Cryptosporangiaceae</taxon>
        <taxon>Cryptosporangium</taxon>
    </lineage>
</organism>
<dbReference type="PANTHER" id="PTHR12526">
    <property type="entry name" value="GLYCOSYLTRANSFERASE"/>
    <property type="match status" value="1"/>
</dbReference>
<reference evidence="1 2" key="1">
    <citation type="submission" date="2019-07" db="EMBL/GenBank/DDBJ databases">
        <title>Cryptosporangium phraense sp. nov., isolated from plant litter.</title>
        <authorList>
            <person name="Suriyachadkun C."/>
        </authorList>
    </citation>
    <scope>NUCLEOTIDE SEQUENCE [LARGE SCALE GENOMIC DNA]</scope>
    <source>
        <strain evidence="1 2">A-T 5661</strain>
    </source>
</reference>
<keyword evidence="2" id="KW-1185">Reference proteome</keyword>
<dbReference type="SUPFAM" id="SSF53756">
    <property type="entry name" value="UDP-Glycosyltransferase/glycogen phosphorylase"/>
    <property type="match status" value="1"/>
</dbReference>
<dbReference type="InParanoid" id="A0A545AJ30"/>
<evidence type="ECO:0000313" key="2">
    <source>
        <dbReference type="Proteomes" id="UP000317982"/>
    </source>
</evidence>
<dbReference type="Gene3D" id="3.40.50.2000">
    <property type="entry name" value="Glycogen Phosphorylase B"/>
    <property type="match status" value="1"/>
</dbReference>
<dbReference type="AlphaFoldDB" id="A0A545AJ30"/>
<keyword evidence="1" id="KW-0808">Transferase</keyword>
<gene>
    <name evidence="1" type="ORF">FL583_29925</name>
</gene>
<comment type="caution">
    <text evidence="1">The sequence shown here is derived from an EMBL/GenBank/DDBJ whole genome shotgun (WGS) entry which is preliminary data.</text>
</comment>
<dbReference type="PANTHER" id="PTHR12526:SF630">
    <property type="entry name" value="GLYCOSYLTRANSFERASE"/>
    <property type="match status" value="1"/>
</dbReference>
<dbReference type="Pfam" id="PF13692">
    <property type="entry name" value="Glyco_trans_1_4"/>
    <property type="match status" value="1"/>
</dbReference>
<dbReference type="OrthoDB" id="9807209at2"/>
<dbReference type="Proteomes" id="UP000317982">
    <property type="component" value="Unassembled WGS sequence"/>
</dbReference>
<evidence type="ECO:0000313" key="1">
    <source>
        <dbReference type="EMBL" id="TQS41332.1"/>
    </source>
</evidence>
<sequence>MSREAAAGCSEGEPMAESAQVRRAVYITTTEPEPRSYGKRVVMGGILDYLCDMLGDDNVDLILIAKPDVEIRPTRYRMHVVAKPRASEQVRSLVTRVAGGPHTSIQEAAVYAPRIAKEIAELLTSIDADLEVWDTIRTGQYAAGVPRRRRVLYEDDLFSERYKTMLREMNGPSNRQVNPLGEFHKMLPAPARPLLSRKSVYRPLLRLESRLVGASERNQPAEFDATLLVNDEETNRLRGFTGRTDIHTLLPMLPEVPLHDRAPAGSRFAFLGGLDYAPNADGLAWFLNNCREQVLAALPDFELLVIGKGTEVGVPEAAAWGEHVKFVGWVDDLGETLASCSALLSVLRVGSGIKIKVLEALSRSLPVVATPYGVQGTEVGEDNGCLIGSTPEELAALLARAAEPETNRKLSAAARETWDKRFAPDVIRRSYDAFFS</sequence>
<dbReference type="GO" id="GO:0016740">
    <property type="term" value="F:transferase activity"/>
    <property type="evidence" value="ECO:0007669"/>
    <property type="project" value="UniProtKB-KW"/>
</dbReference>
<name>A0A545AJ30_9ACTN</name>
<accession>A0A545AJ30</accession>
<protein>
    <submittedName>
        <fullName evidence="1">Glycosyltransferase</fullName>
    </submittedName>
</protein>
<dbReference type="EMBL" id="VIRS01000027">
    <property type="protein sequence ID" value="TQS41332.1"/>
    <property type="molecule type" value="Genomic_DNA"/>
</dbReference>